<keyword evidence="6 14" id="KW-0812">Transmembrane</keyword>
<feature type="chain" id="PRO_5041716870" evidence="17">
    <location>
        <begin position="36"/>
        <end position="785"/>
    </location>
</feature>
<evidence type="ECO:0000256" key="12">
    <source>
        <dbReference type="ARBA" id="ARBA00023170"/>
    </source>
</evidence>
<feature type="signal peptide" evidence="17">
    <location>
        <begin position="1"/>
        <end position="35"/>
    </location>
</feature>
<dbReference type="Gene3D" id="2.40.170.20">
    <property type="entry name" value="TonB-dependent receptor, beta-barrel domain"/>
    <property type="match status" value="1"/>
</dbReference>
<dbReference type="InterPro" id="IPR010917">
    <property type="entry name" value="TonB_rcpt_CS"/>
</dbReference>
<keyword evidence="3 14" id="KW-0813">Transport</keyword>
<evidence type="ECO:0000256" key="2">
    <source>
        <dbReference type="ARBA" id="ARBA00009810"/>
    </source>
</evidence>
<keyword evidence="13 14" id="KW-0998">Cell outer membrane</keyword>
<keyword evidence="4 14" id="KW-1134">Transmembrane beta strand</keyword>
<dbReference type="Gene3D" id="2.170.130.10">
    <property type="entry name" value="TonB-dependent receptor, plug domain"/>
    <property type="match status" value="1"/>
</dbReference>
<comment type="caution">
    <text evidence="20">The sequence shown here is derived from an EMBL/GenBank/DDBJ whole genome shotgun (WGS) entry which is preliminary data.</text>
</comment>
<evidence type="ECO:0000256" key="15">
    <source>
        <dbReference type="PROSITE-ProRule" id="PRU10144"/>
    </source>
</evidence>
<comment type="similarity">
    <text evidence="2 14 16">Belongs to the TonB-dependent receptor family.</text>
</comment>
<keyword evidence="9" id="KW-0406">Ion transport</keyword>
<evidence type="ECO:0000256" key="10">
    <source>
        <dbReference type="ARBA" id="ARBA00023077"/>
    </source>
</evidence>
<organism evidence="20 21">
    <name type="scientific">Variovorax paradoxus</name>
    <dbReference type="NCBI Taxonomy" id="34073"/>
    <lineage>
        <taxon>Bacteria</taxon>
        <taxon>Pseudomonadati</taxon>
        <taxon>Pseudomonadota</taxon>
        <taxon>Betaproteobacteria</taxon>
        <taxon>Burkholderiales</taxon>
        <taxon>Comamonadaceae</taxon>
        <taxon>Variovorax</taxon>
    </lineage>
</organism>
<keyword evidence="7 17" id="KW-0732">Signal</keyword>
<dbReference type="InterPro" id="IPR012910">
    <property type="entry name" value="Plug_dom"/>
</dbReference>
<evidence type="ECO:0000256" key="13">
    <source>
        <dbReference type="ARBA" id="ARBA00023237"/>
    </source>
</evidence>
<dbReference type="SUPFAM" id="SSF56935">
    <property type="entry name" value="Porins"/>
    <property type="match status" value="1"/>
</dbReference>
<dbReference type="PROSITE" id="PS52016">
    <property type="entry name" value="TONB_DEPENDENT_REC_3"/>
    <property type="match status" value="1"/>
</dbReference>
<evidence type="ECO:0000313" key="20">
    <source>
        <dbReference type="EMBL" id="OAK63119.1"/>
    </source>
</evidence>
<protein>
    <submittedName>
        <fullName evidence="20">TonB-dependent receptor</fullName>
    </submittedName>
</protein>
<evidence type="ECO:0000256" key="3">
    <source>
        <dbReference type="ARBA" id="ARBA00022448"/>
    </source>
</evidence>
<comment type="subcellular location">
    <subcellularLocation>
        <location evidence="1 14">Cell outer membrane</location>
        <topology evidence="1 14">Multi-pass membrane protein</topology>
    </subcellularLocation>
</comment>
<sequence>MTYVKSRKHSPARYLSGRMATTATLVAIGSVSAHAQGTLNEVRVEASTDYKVEKSASPKFTAPLLDTPKSVTVIPQEVIRQTGATTLVDALRTTPGITFGAGEGGNPVGDRPFIRGFDAQSDTYVDGLRDGAAQTREIFNVESVEVVKGPSSAFGGRGSAGGSVNIISKAPQAENFFSGTIGLGTDSYQRETLDINRKISDSVAARLNLMNFKSDIAGRGPVNVKRWGVAPSVTFGMNSPTQVTLSYYHYETNDLPDSGIPFNNPFTSGVYLNRNGDGQPISVPRGTYYGLVGRDYQRTKVDAGTVDVKHDFGGGLVLRNVTRSSTSTNDYIWSQPDDSRGNFLVNGNVWRRPNNRASDSESLVNQTSLTGKFETAGIKHSFTTGIELGKEATTKGNYLFLQDAKTGFETYPRTGVSGLNCAVGSGIRSNFNCTSALSPTPYDPWTGAITRSPAVTEVKTTTSSVYAFDTIEFNPQWSLNLGLRWDDYKTRAVTPAYIAPIATTASVPSNALSGSTSVSVPAGRMVPGIELENKASFLNYQVGAVYKPAPNGSIYVSYGTSSTPPGTDGGDGADGISAAIRNLKPQESRSLELGTKWEVLDRRLVLTSAIFRTDMKNARVVAADGSTQNVGKKRVEGIEFGVAGSITRDWQVFGGYTHLNAKLTDNGYTLSGTTYVASPFNGNMFPNTPKDSATLWTTYTVMPGLTIGGGATYVSKQYGNVNNTKWIPSYVKYDAMVSYVVNKNLSLQLNVQNLTNKYYFDKAYASHYATVGAGRSASLTASFSF</sequence>
<dbReference type="PROSITE" id="PS01156">
    <property type="entry name" value="TONB_DEPENDENT_REC_2"/>
    <property type="match status" value="1"/>
</dbReference>
<dbReference type="InterPro" id="IPR039426">
    <property type="entry name" value="TonB-dep_rcpt-like"/>
</dbReference>
<dbReference type="PANTHER" id="PTHR32552">
    <property type="entry name" value="FERRICHROME IRON RECEPTOR-RELATED"/>
    <property type="match status" value="1"/>
</dbReference>
<evidence type="ECO:0000256" key="17">
    <source>
        <dbReference type="SAM" id="SignalP"/>
    </source>
</evidence>
<reference evidence="20 21" key="1">
    <citation type="submission" date="2016-03" db="EMBL/GenBank/DDBJ databases">
        <title>Genome sequence of Variovorax paradoxus KB5.</title>
        <authorList>
            <person name="Jeong H."/>
            <person name="Hong C.E."/>
            <person name="Jo S.H."/>
            <person name="Park J.M."/>
        </authorList>
    </citation>
    <scope>NUCLEOTIDE SEQUENCE [LARGE SCALE GENOMIC DNA]</scope>
    <source>
        <strain evidence="20 21">KB5</strain>
    </source>
</reference>
<dbReference type="GO" id="GO:0015891">
    <property type="term" value="P:siderophore transport"/>
    <property type="evidence" value="ECO:0007669"/>
    <property type="project" value="UniProtKB-ARBA"/>
</dbReference>
<dbReference type="CDD" id="cd01347">
    <property type="entry name" value="ligand_gated_channel"/>
    <property type="match status" value="1"/>
</dbReference>
<keyword evidence="5" id="KW-0410">Iron transport</keyword>
<evidence type="ECO:0000256" key="14">
    <source>
        <dbReference type="PROSITE-ProRule" id="PRU01360"/>
    </source>
</evidence>
<evidence type="ECO:0000256" key="1">
    <source>
        <dbReference type="ARBA" id="ARBA00004571"/>
    </source>
</evidence>
<keyword evidence="10 16" id="KW-0798">TonB box</keyword>
<gene>
    <name evidence="20" type="ORF">A3K87_16850</name>
</gene>
<feature type="domain" description="TonB-dependent receptor-like beta-barrel" evidence="18">
    <location>
        <begin position="252"/>
        <end position="754"/>
    </location>
</feature>
<keyword evidence="8" id="KW-0408">Iron</keyword>
<evidence type="ECO:0000256" key="9">
    <source>
        <dbReference type="ARBA" id="ARBA00023065"/>
    </source>
</evidence>
<dbReference type="EMBL" id="LVHG01000047">
    <property type="protein sequence ID" value="OAK63119.1"/>
    <property type="molecule type" value="Genomic_DNA"/>
</dbReference>
<dbReference type="FunFam" id="2.170.130.10:FF:000001">
    <property type="entry name" value="Catecholate siderophore TonB-dependent receptor"/>
    <property type="match status" value="1"/>
</dbReference>
<evidence type="ECO:0000256" key="5">
    <source>
        <dbReference type="ARBA" id="ARBA00022496"/>
    </source>
</evidence>
<evidence type="ECO:0000256" key="6">
    <source>
        <dbReference type="ARBA" id="ARBA00022692"/>
    </source>
</evidence>
<dbReference type="InterPro" id="IPR036942">
    <property type="entry name" value="Beta-barrel_TonB_sf"/>
</dbReference>
<evidence type="ECO:0000259" key="18">
    <source>
        <dbReference type="Pfam" id="PF00593"/>
    </source>
</evidence>
<dbReference type="PANTHER" id="PTHR32552:SF89">
    <property type="entry name" value="CATECHOLATE SIDEROPHORE RECEPTOR FIU"/>
    <property type="match status" value="1"/>
</dbReference>
<evidence type="ECO:0000256" key="11">
    <source>
        <dbReference type="ARBA" id="ARBA00023136"/>
    </source>
</evidence>
<keyword evidence="11 14" id="KW-0472">Membrane</keyword>
<dbReference type="InterPro" id="IPR000531">
    <property type="entry name" value="Beta-barrel_TonB"/>
</dbReference>
<dbReference type="GO" id="GO:0009279">
    <property type="term" value="C:cell outer membrane"/>
    <property type="evidence" value="ECO:0007669"/>
    <property type="project" value="UniProtKB-SubCell"/>
</dbReference>
<proteinExistence type="inferred from homology"/>
<evidence type="ECO:0000256" key="16">
    <source>
        <dbReference type="RuleBase" id="RU003357"/>
    </source>
</evidence>
<dbReference type="Proteomes" id="UP000077852">
    <property type="component" value="Unassembled WGS sequence"/>
</dbReference>
<evidence type="ECO:0000259" key="19">
    <source>
        <dbReference type="Pfam" id="PF07715"/>
    </source>
</evidence>
<evidence type="ECO:0000256" key="7">
    <source>
        <dbReference type="ARBA" id="ARBA00022729"/>
    </source>
</evidence>
<name>A0AA91DMU9_VARPD</name>
<dbReference type="InterPro" id="IPR037066">
    <property type="entry name" value="Plug_dom_sf"/>
</dbReference>
<dbReference type="RefSeq" id="WP_081268291.1">
    <property type="nucleotide sequence ID" value="NZ_LVHG01000047.1"/>
</dbReference>
<feature type="domain" description="TonB-dependent receptor plug" evidence="19">
    <location>
        <begin position="64"/>
        <end position="162"/>
    </location>
</feature>
<evidence type="ECO:0000256" key="8">
    <source>
        <dbReference type="ARBA" id="ARBA00023004"/>
    </source>
</evidence>
<accession>A0AA91DMU9</accession>
<dbReference type="AlphaFoldDB" id="A0AA91DMU9"/>
<dbReference type="Pfam" id="PF07715">
    <property type="entry name" value="Plug"/>
    <property type="match status" value="1"/>
</dbReference>
<evidence type="ECO:0000256" key="4">
    <source>
        <dbReference type="ARBA" id="ARBA00022452"/>
    </source>
</evidence>
<dbReference type="GO" id="GO:0015344">
    <property type="term" value="F:siderophore uptake transmembrane transporter activity"/>
    <property type="evidence" value="ECO:0007669"/>
    <property type="project" value="TreeGrafter"/>
</dbReference>
<evidence type="ECO:0000313" key="21">
    <source>
        <dbReference type="Proteomes" id="UP000077852"/>
    </source>
</evidence>
<keyword evidence="12 20" id="KW-0675">Receptor</keyword>
<feature type="short sequence motif" description="TonB C-terminal box" evidence="15">
    <location>
        <begin position="768"/>
        <end position="785"/>
    </location>
</feature>
<dbReference type="Pfam" id="PF00593">
    <property type="entry name" value="TonB_dep_Rec_b-barrel"/>
    <property type="match status" value="1"/>
</dbReference>